<feature type="transmembrane region" description="Helical" evidence="9">
    <location>
        <begin position="228"/>
        <end position="248"/>
    </location>
</feature>
<evidence type="ECO:0000256" key="6">
    <source>
        <dbReference type="ARBA" id="ARBA00023170"/>
    </source>
</evidence>
<proteinExistence type="inferred from homology"/>
<dbReference type="PRINTS" id="PR00237">
    <property type="entry name" value="GPCRRHODOPSN"/>
</dbReference>
<name>A0A3M7QM34_BRAPC</name>
<dbReference type="Pfam" id="PF00001">
    <property type="entry name" value="7tm_1"/>
    <property type="match status" value="1"/>
</dbReference>
<protein>
    <submittedName>
        <fullName evidence="11">Substance-P receptor-like</fullName>
    </submittedName>
</protein>
<reference evidence="11 12" key="1">
    <citation type="journal article" date="2018" name="Sci. Rep.">
        <title>Genomic signatures of local adaptation to the degree of environmental predictability in rotifers.</title>
        <authorList>
            <person name="Franch-Gras L."/>
            <person name="Hahn C."/>
            <person name="Garcia-Roger E.M."/>
            <person name="Carmona M.J."/>
            <person name="Serra M."/>
            <person name="Gomez A."/>
        </authorList>
    </citation>
    <scope>NUCLEOTIDE SEQUENCE [LARGE SCALE GENOMIC DNA]</scope>
    <source>
        <strain evidence="11">HYR1</strain>
    </source>
</reference>
<evidence type="ECO:0000256" key="8">
    <source>
        <dbReference type="RuleBase" id="RU000688"/>
    </source>
</evidence>
<feature type="transmembrane region" description="Helical" evidence="9">
    <location>
        <begin position="292"/>
        <end position="315"/>
    </location>
</feature>
<dbReference type="InterPro" id="IPR017452">
    <property type="entry name" value="GPCR_Rhodpsn_7TM"/>
</dbReference>
<keyword evidence="3 9" id="KW-1133">Transmembrane helix</keyword>
<dbReference type="SUPFAM" id="SSF81321">
    <property type="entry name" value="Family A G protein-coupled receptor-like"/>
    <property type="match status" value="1"/>
</dbReference>
<dbReference type="OrthoDB" id="5975505at2759"/>
<evidence type="ECO:0000313" key="12">
    <source>
        <dbReference type="Proteomes" id="UP000276133"/>
    </source>
</evidence>
<comment type="similarity">
    <text evidence="8">Belongs to the G-protein coupled receptor 1 family.</text>
</comment>
<dbReference type="AlphaFoldDB" id="A0A3M7QM34"/>
<feature type="transmembrane region" description="Helical" evidence="9">
    <location>
        <begin position="345"/>
        <end position="369"/>
    </location>
</feature>
<accession>A0A3M7QM34</accession>
<dbReference type="Gene3D" id="1.20.1070.10">
    <property type="entry name" value="Rhodopsin 7-helix transmembrane proteins"/>
    <property type="match status" value="1"/>
</dbReference>
<keyword evidence="7 8" id="KW-0807">Transducer</keyword>
<comment type="subcellular location">
    <subcellularLocation>
        <location evidence="1">Membrane</location>
        <topology evidence="1">Multi-pass membrane protein</topology>
    </subcellularLocation>
</comment>
<dbReference type="CDD" id="cd00637">
    <property type="entry name" value="7tm_classA_rhodopsin-like"/>
    <property type="match status" value="1"/>
</dbReference>
<dbReference type="STRING" id="10195.A0A3M7QM34"/>
<evidence type="ECO:0000259" key="10">
    <source>
        <dbReference type="PROSITE" id="PS50262"/>
    </source>
</evidence>
<keyword evidence="4 8" id="KW-0297">G-protein coupled receptor</keyword>
<evidence type="ECO:0000256" key="2">
    <source>
        <dbReference type="ARBA" id="ARBA00022692"/>
    </source>
</evidence>
<sequence length="434" mass="51311">MTYKTSSNCITVGLFELHTQSIINFTQFDYIKDKQSLPFYEVFLKMALCLVSLIAALFGNLTVMYRIIIKSRKTNSFKMTNGDKRLSLKCESRFAPLETENLVFMSRNAGQIQYKDRKSFLVEIDQENVRVNTYSNLTYKSYKSKSVNFFILNLCFCDLMIVMWCSWVHMINSISQNWIFGAFFCKLNTFVQVICLIAAISTLSLISLERFKGIVCTMGKKIDHKKSIQAIVLIWLFSGLAAFPILIYRKQYKRIWKNHVEIWCSDAWPISYKFESNSQCIAKVNEPFRRVYYTFISFVLFFIPILIMLFSYCLIMRKLKKTKILRFFRENSSEKNILIRRRQKVNILLIGLIVSFMICWSPVQVLILFEAYKQFDGQEMPSWFNWVYFLVYLLAYTNSAINPVIYTGLNKFYRKARRRNMLHIANGTHDNRYE</sequence>
<keyword evidence="5 9" id="KW-0472">Membrane</keyword>
<dbReference type="InterPro" id="IPR000276">
    <property type="entry name" value="GPCR_Rhodpsn"/>
</dbReference>
<dbReference type="PANTHER" id="PTHR45695:SF22">
    <property type="entry name" value="G-PROTEIN COUPLED RECEPTORS FAMILY 1 PROFILE DOMAIN-CONTAINING PROTEIN"/>
    <property type="match status" value="1"/>
</dbReference>
<keyword evidence="12" id="KW-1185">Reference proteome</keyword>
<feature type="transmembrane region" description="Helical" evidence="9">
    <location>
        <begin position="149"/>
        <end position="170"/>
    </location>
</feature>
<comment type="caution">
    <text evidence="11">The sequence shown here is derived from an EMBL/GenBank/DDBJ whole genome shotgun (WGS) entry which is preliminary data.</text>
</comment>
<dbReference type="GO" id="GO:0004930">
    <property type="term" value="F:G protein-coupled receptor activity"/>
    <property type="evidence" value="ECO:0007669"/>
    <property type="project" value="UniProtKB-KW"/>
</dbReference>
<dbReference type="GO" id="GO:0005886">
    <property type="term" value="C:plasma membrane"/>
    <property type="evidence" value="ECO:0007669"/>
    <property type="project" value="TreeGrafter"/>
</dbReference>
<evidence type="ECO:0000256" key="5">
    <source>
        <dbReference type="ARBA" id="ARBA00023136"/>
    </source>
</evidence>
<gene>
    <name evidence="11" type="ORF">BpHYR1_045554</name>
</gene>
<feature type="domain" description="G-protein coupled receptors family 1 profile" evidence="10">
    <location>
        <begin position="127"/>
        <end position="406"/>
    </location>
</feature>
<evidence type="ECO:0000256" key="1">
    <source>
        <dbReference type="ARBA" id="ARBA00004141"/>
    </source>
</evidence>
<feature type="transmembrane region" description="Helical" evidence="9">
    <location>
        <begin position="42"/>
        <end position="69"/>
    </location>
</feature>
<dbReference type="PROSITE" id="PS00237">
    <property type="entry name" value="G_PROTEIN_RECEP_F1_1"/>
    <property type="match status" value="1"/>
</dbReference>
<evidence type="ECO:0000256" key="3">
    <source>
        <dbReference type="ARBA" id="ARBA00022989"/>
    </source>
</evidence>
<feature type="transmembrane region" description="Helical" evidence="9">
    <location>
        <begin position="190"/>
        <end position="208"/>
    </location>
</feature>
<evidence type="ECO:0000256" key="9">
    <source>
        <dbReference type="SAM" id="Phobius"/>
    </source>
</evidence>
<evidence type="ECO:0000313" key="11">
    <source>
        <dbReference type="EMBL" id="RNA12392.1"/>
    </source>
</evidence>
<keyword evidence="6 8" id="KW-0675">Receptor</keyword>
<feature type="transmembrane region" description="Helical" evidence="9">
    <location>
        <begin position="389"/>
        <end position="409"/>
    </location>
</feature>
<organism evidence="11 12">
    <name type="scientific">Brachionus plicatilis</name>
    <name type="common">Marine rotifer</name>
    <name type="synonym">Brachionus muelleri</name>
    <dbReference type="NCBI Taxonomy" id="10195"/>
    <lineage>
        <taxon>Eukaryota</taxon>
        <taxon>Metazoa</taxon>
        <taxon>Spiralia</taxon>
        <taxon>Gnathifera</taxon>
        <taxon>Rotifera</taxon>
        <taxon>Eurotatoria</taxon>
        <taxon>Monogononta</taxon>
        <taxon>Pseudotrocha</taxon>
        <taxon>Ploima</taxon>
        <taxon>Brachionidae</taxon>
        <taxon>Brachionus</taxon>
    </lineage>
</organism>
<evidence type="ECO:0000256" key="7">
    <source>
        <dbReference type="ARBA" id="ARBA00023224"/>
    </source>
</evidence>
<keyword evidence="2 8" id="KW-0812">Transmembrane</keyword>
<dbReference type="Proteomes" id="UP000276133">
    <property type="component" value="Unassembled WGS sequence"/>
</dbReference>
<dbReference type="PANTHER" id="PTHR45695">
    <property type="entry name" value="LEUCOKININ RECEPTOR-RELATED"/>
    <property type="match status" value="1"/>
</dbReference>
<evidence type="ECO:0000256" key="4">
    <source>
        <dbReference type="ARBA" id="ARBA00023040"/>
    </source>
</evidence>
<dbReference type="PROSITE" id="PS50262">
    <property type="entry name" value="G_PROTEIN_RECEP_F1_2"/>
    <property type="match status" value="1"/>
</dbReference>
<dbReference type="EMBL" id="REGN01005697">
    <property type="protein sequence ID" value="RNA12392.1"/>
    <property type="molecule type" value="Genomic_DNA"/>
</dbReference>